<name>A0A2G9UUE8_TELCI</name>
<reference evidence="3 4" key="1">
    <citation type="submission" date="2015-09" db="EMBL/GenBank/DDBJ databases">
        <title>Draft genome of the parasitic nematode Teladorsagia circumcincta isolate WARC Sus (inbred).</title>
        <authorList>
            <person name="Mitreva M."/>
        </authorList>
    </citation>
    <scope>NUCLEOTIDE SEQUENCE [LARGE SCALE GENOMIC DNA]</scope>
    <source>
        <strain evidence="3 4">S</strain>
    </source>
</reference>
<gene>
    <name evidence="3" type="ORF">TELCIR_04154</name>
</gene>
<dbReference type="InterPro" id="IPR050344">
    <property type="entry name" value="Peptidase_M1_aminopeptidases"/>
</dbReference>
<dbReference type="PANTHER" id="PTHR11533:SF301">
    <property type="entry name" value="AMINOPEPTIDASE"/>
    <property type="match status" value="1"/>
</dbReference>
<dbReference type="Gene3D" id="2.60.40.1910">
    <property type="match status" value="1"/>
</dbReference>
<accession>A0A2G9UUE8</accession>
<keyword evidence="4" id="KW-1185">Reference proteome</keyword>
<dbReference type="GO" id="GO:0016020">
    <property type="term" value="C:membrane"/>
    <property type="evidence" value="ECO:0007669"/>
    <property type="project" value="TreeGrafter"/>
</dbReference>
<dbReference type="GO" id="GO:0043171">
    <property type="term" value="P:peptide catabolic process"/>
    <property type="evidence" value="ECO:0007669"/>
    <property type="project" value="TreeGrafter"/>
</dbReference>
<dbReference type="Proteomes" id="UP000230423">
    <property type="component" value="Unassembled WGS sequence"/>
</dbReference>
<dbReference type="GO" id="GO:0006508">
    <property type="term" value="P:proteolysis"/>
    <property type="evidence" value="ECO:0007669"/>
    <property type="project" value="TreeGrafter"/>
</dbReference>
<evidence type="ECO:0000313" key="3">
    <source>
        <dbReference type="EMBL" id="PIO73859.1"/>
    </source>
</evidence>
<protein>
    <recommendedName>
        <fullName evidence="2">ERAP1-like C-terminal domain-containing protein</fullName>
    </recommendedName>
</protein>
<dbReference type="EMBL" id="KZ345375">
    <property type="protein sequence ID" value="PIO73859.1"/>
    <property type="molecule type" value="Genomic_DNA"/>
</dbReference>
<organism evidence="3 4">
    <name type="scientific">Teladorsagia circumcincta</name>
    <name type="common">Brown stomach worm</name>
    <name type="synonym">Ostertagia circumcincta</name>
    <dbReference type="NCBI Taxonomy" id="45464"/>
    <lineage>
        <taxon>Eukaryota</taxon>
        <taxon>Metazoa</taxon>
        <taxon>Ecdysozoa</taxon>
        <taxon>Nematoda</taxon>
        <taxon>Chromadorea</taxon>
        <taxon>Rhabditida</taxon>
        <taxon>Rhabditina</taxon>
        <taxon>Rhabditomorpha</taxon>
        <taxon>Strongyloidea</taxon>
        <taxon>Trichostrongylidae</taxon>
        <taxon>Teladorsagia</taxon>
    </lineage>
</organism>
<dbReference type="GO" id="GO:0008270">
    <property type="term" value="F:zinc ion binding"/>
    <property type="evidence" value="ECO:0007669"/>
    <property type="project" value="TreeGrafter"/>
</dbReference>
<dbReference type="Pfam" id="PF11838">
    <property type="entry name" value="ERAP1_C"/>
    <property type="match status" value="1"/>
</dbReference>
<dbReference type="GO" id="GO:0005737">
    <property type="term" value="C:cytoplasm"/>
    <property type="evidence" value="ECO:0007669"/>
    <property type="project" value="TreeGrafter"/>
</dbReference>
<dbReference type="OrthoDB" id="10031169at2759"/>
<comment type="similarity">
    <text evidence="1">Belongs to the peptidase M1 family.</text>
</comment>
<dbReference type="GO" id="GO:0070006">
    <property type="term" value="F:metalloaminopeptidase activity"/>
    <property type="evidence" value="ECO:0007669"/>
    <property type="project" value="TreeGrafter"/>
</dbReference>
<dbReference type="GO" id="GO:0042277">
    <property type="term" value="F:peptide binding"/>
    <property type="evidence" value="ECO:0007669"/>
    <property type="project" value="TreeGrafter"/>
</dbReference>
<sequence>MAEEGVIDKPSARVARDASGFPLITVRSVNGSTFEITQERYEKNPALPDRPKYNRPRRGSKWDVPLWYQINHEPSQNRDEEFLLFAGGSLYISADTANTIIVVNAERYGLYRQNYDVEGWKKIGQQLLKNHTCRSEAPVAKLVLIYHDRIIRRTRNAIISDAFAAALAGRIDYKTVLDLIRYLKNETEYVPWQAAINGLIQLRALIGNAPVAKIFRLYIRRVLGTIYKNDFFDDLSRTYRDDSLFFDNKLKARAIEFVCESGATDCTDKYAQLFKQEVLEKCEEGMRASNCVK</sequence>
<dbReference type="InterPro" id="IPR024571">
    <property type="entry name" value="ERAP1-like_C_dom"/>
</dbReference>
<evidence type="ECO:0000259" key="2">
    <source>
        <dbReference type="Pfam" id="PF11838"/>
    </source>
</evidence>
<dbReference type="PANTHER" id="PTHR11533">
    <property type="entry name" value="PROTEASE M1 ZINC METALLOPROTEASE"/>
    <property type="match status" value="1"/>
</dbReference>
<evidence type="ECO:0000256" key="1">
    <source>
        <dbReference type="ARBA" id="ARBA00010136"/>
    </source>
</evidence>
<dbReference type="AlphaFoldDB" id="A0A2G9UUE8"/>
<evidence type="ECO:0000313" key="4">
    <source>
        <dbReference type="Proteomes" id="UP000230423"/>
    </source>
</evidence>
<feature type="domain" description="ERAP1-like C-terminal" evidence="2">
    <location>
        <begin position="101"/>
        <end position="277"/>
    </location>
</feature>
<proteinExistence type="inferred from homology"/>
<dbReference type="GO" id="GO:0005615">
    <property type="term" value="C:extracellular space"/>
    <property type="evidence" value="ECO:0007669"/>
    <property type="project" value="TreeGrafter"/>
</dbReference>
<dbReference type="Gene3D" id="1.10.3480.20">
    <property type="match status" value="1"/>
</dbReference>